<organism evidence="9 10">
    <name type="scientific">Adineta steineri</name>
    <dbReference type="NCBI Taxonomy" id="433720"/>
    <lineage>
        <taxon>Eukaryota</taxon>
        <taxon>Metazoa</taxon>
        <taxon>Spiralia</taxon>
        <taxon>Gnathifera</taxon>
        <taxon>Rotifera</taxon>
        <taxon>Eurotatoria</taxon>
        <taxon>Bdelloidea</taxon>
        <taxon>Adinetida</taxon>
        <taxon>Adinetidae</taxon>
        <taxon>Adineta</taxon>
    </lineage>
</organism>
<evidence type="ECO:0000256" key="1">
    <source>
        <dbReference type="ARBA" id="ARBA00004370"/>
    </source>
</evidence>
<evidence type="ECO:0000256" key="5">
    <source>
        <dbReference type="ARBA" id="ARBA00023136"/>
    </source>
</evidence>
<dbReference type="InterPro" id="IPR017452">
    <property type="entry name" value="GPCR_Rhodpsn_7TM"/>
</dbReference>
<dbReference type="SUPFAM" id="SSF101898">
    <property type="entry name" value="NHL repeat"/>
    <property type="match status" value="1"/>
</dbReference>
<comment type="caution">
    <text evidence="9">The sequence shown here is derived from an EMBL/GenBank/DDBJ whole genome shotgun (WGS) entry which is preliminary data.</text>
</comment>
<dbReference type="Proteomes" id="UP000663868">
    <property type="component" value="Unassembled WGS sequence"/>
</dbReference>
<evidence type="ECO:0000256" key="7">
    <source>
        <dbReference type="SAM" id="Phobius"/>
    </source>
</evidence>
<reference evidence="9" key="1">
    <citation type="submission" date="2021-02" db="EMBL/GenBank/DDBJ databases">
        <authorList>
            <person name="Nowell W R."/>
        </authorList>
    </citation>
    <scope>NUCLEOTIDE SEQUENCE</scope>
</reference>
<dbReference type="Gene3D" id="1.20.1070.10">
    <property type="entry name" value="Rhodopsin 7-helix transmembrane proteins"/>
    <property type="match status" value="1"/>
</dbReference>
<feature type="transmembrane region" description="Helical" evidence="7">
    <location>
        <begin position="637"/>
        <end position="655"/>
    </location>
</feature>
<dbReference type="SUPFAM" id="SSF81321">
    <property type="entry name" value="Family A G protein-coupled receptor-like"/>
    <property type="match status" value="1"/>
</dbReference>
<evidence type="ECO:0000256" key="2">
    <source>
        <dbReference type="ARBA" id="ARBA00022692"/>
    </source>
</evidence>
<sequence length="825" mass="93523">LSFNQPKFCPTAEWNPYGITFANETTLGEDTTSLFINTNNTVYSVNNDKKQILMWINNSINPNKNISANFVDSASIFVTNNGDIYYDNGYENSRVDKWISNTDTFVNVMNVNSSCFGIFIDINDTLYCSMNDDHKVIKRWLNDSEMISTTAAGTGTRGSASNELNCPTGIFVDLNFDLYVADRDNDRIQLVKFEELNGTTIVGKGSSNNIILLSRPSGIVLDADKYLFIVDQYNHRIIRSRSNDIRCIIGCYGKGSQSHQLSYPVTLSFDSYGNIFIIDSSNYRIQKFDFLLNSCDNSSSVQSVYSSVLTENHPTYSPTGCDLQNYYYEAIQMNVNESGYYSLISNSTIDTFGYMYGGNFYPSGPSINLISKSDNRSGEHQFQMRPFLRSTTANILVVTTDSANVTGTFSIIVSGFNNVTFKRLNTSSVVQSVYSSELTANHQKYSRRCDKSNFYYETMQIDVVTNGLYIIAINPDKCIIGGSCNSQTKGIGITLDDILRYEINQNMTLKNQSLLVKISVALTMIMLIMGLINSILSLLTFQNADLRKVGCGIYLLASSITSLLTISMFTINFSFILLNQMNSSIDLSTRRGGCISIEPLLKLFLYFDTWLNACVAIERAINVYQGISFNKEKSKRLARWIIFILPFCITATIIHEPLHRDVFEHQVKERDEWFEMKVIEIYRWCAINYSRVVKDYNTAILFIHLIGPFIANLFSALFIIFGTARQRSLAQTSRSYVTHIREQLREHKQLVISPAILLILAMPRLIISLLSGCVKVSDKPWLYLLPYFISFTPSILVFVVFVVPSELYLKTLKGSLRTWQRRICH</sequence>
<name>A0A819RLN1_9BILA</name>
<keyword evidence="4 7" id="KW-1133">Transmembrane helix</keyword>
<evidence type="ECO:0000313" key="9">
    <source>
        <dbReference type="EMBL" id="CAF4047003.1"/>
    </source>
</evidence>
<gene>
    <name evidence="9" type="ORF">KXQ929_LOCUS31282</name>
</gene>
<dbReference type="PANTHER" id="PTHR24104">
    <property type="entry name" value="E3 UBIQUITIN-PROTEIN LIGASE NHLRC1-RELATED"/>
    <property type="match status" value="1"/>
</dbReference>
<feature type="transmembrane region" description="Helical" evidence="7">
    <location>
        <begin position="750"/>
        <end position="770"/>
    </location>
</feature>
<dbReference type="PROSITE" id="PS50262">
    <property type="entry name" value="G_PROTEIN_RECEP_F1_2"/>
    <property type="match status" value="1"/>
</dbReference>
<evidence type="ECO:0000256" key="4">
    <source>
        <dbReference type="ARBA" id="ARBA00022989"/>
    </source>
</evidence>
<proteinExistence type="predicted"/>
<evidence type="ECO:0000256" key="6">
    <source>
        <dbReference type="PROSITE-ProRule" id="PRU00504"/>
    </source>
</evidence>
<feature type="transmembrane region" description="Helical" evidence="7">
    <location>
        <begin position="699"/>
        <end position="724"/>
    </location>
</feature>
<feature type="non-terminal residue" evidence="9">
    <location>
        <position position="1"/>
    </location>
</feature>
<keyword evidence="5 7" id="KW-0472">Membrane</keyword>
<feature type="domain" description="G-protein coupled receptors family 1 profile" evidence="8">
    <location>
        <begin position="532"/>
        <end position="801"/>
    </location>
</feature>
<dbReference type="EMBL" id="CAJOBB010003557">
    <property type="protein sequence ID" value="CAF4047003.1"/>
    <property type="molecule type" value="Genomic_DNA"/>
</dbReference>
<feature type="transmembrane region" description="Helical" evidence="7">
    <location>
        <begin position="782"/>
        <end position="803"/>
    </location>
</feature>
<dbReference type="Gene3D" id="2.120.10.30">
    <property type="entry name" value="TolB, C-terminal domain"/>
    <property type="match status" value="1"/>
</dbReference>
<protein>
    <recommendedName>
        <fullName evidence="8">G-protein coupled receptors family 1 profile domain-containing protein</fullName>
    </recommendedName>
</protein>
<evidence type="ECO:0000256" key="3">
    <source>
        <dbReference type="ARBA" id="ARBA00022737"/>
    </source>
</evidence>
<keyword evidence="2 7" id="KW-0812">Transmembrane</keyword>
<dbReference type="GO" id="GO:0016020">
    <property type="term" value="C:membrane"/>
    <property type="evidence" value="ECO:0007669"/>
    <property type="project" value="UniProtKB-SubCell"/>
</dbReference>
<dbReference type="InterPro" id="IPR050952">
    <property type="entry name" value="TRIM-NHL_E3_ligases"/>
</dbReference>
<feature type="transmembrane region" description="Helical" evidence="7">
    <location>
        <begin position="514"/>
        <end position="541"/>
    </location>
</feature>
<keyword evidence="3" id="KW-0677">Repeat</keyword>
<dbReference type="InterPro" id="IPR001258">
    <property type="entry name" value="NHL_repeat"/>
</dbReference>
<dbReference type="CDD" id="cd05819">
    <property type="entry name" value="NHL"/>
    <property type="match status" value="1"/>
</dbReference>
<evidence type="ECO:0000259" key="8">
    <source>
        <dbReference type="PROSITE" id="PS50262"/>
    </source>
</evidence>
<comment type="subcellular location">
    <subcellularLocation>
        <location evidence="1">Membrane</location>
    </subcellularLocation>
</comment>
<dbReference type="AlphaFoldDB" id="A0A819RLN1"/>
<feature type="transmembrane region" description="Helical" evidence="7">
    <location>
        <begin position="553"/>
        <end position="578"/>
    </location>
</feature>
<feature type="repeat" description="NHL" evidence="6">
    <location>
        <begin position="254"/>
        <end position="291"/>
    </location>
</feature>
<dbReference type="InterPro" id="IPR011042">
    <property type="entry name" value="6-blade_b-propeller_TolB-like"/>
</dbReference>
<accession>A0A819RLN1</accession>
<dbReference type="PROSITE" id="PS51125">
    <property type="entry name" value="NHL"/>
    <property type="match status" value="1"/>
</dbReference>
<evidence type="ECO:0000313" key="10">
    <source>
        <dbReference type="Proteomes" id="UP000663868"/>
    </source>
</evidence>